<accession>A0A9K3NJE5</accession>
<protein>
    <submittedName>
        <fullName evidence="1">Uncharacterized protein</fullName>
    </submittedName>
</protein>
<gene>
    <name evidence="1" type="ORF">HanXRQr2_Chr06g0259221</name>
</gene>
<dbReference type="Gramene" id="mRNA:HanXRQr2_Chr06g0259221">
    <property type="protein sequence ID" value="mRNA:HanXRQr2_Chr06g0259221"/>
    <property type="gene ID" value="HanXRQr2_Chr06g0259221"/>
</dbReference>
<dbReference type="Proteomes" id="UP000215914">
    <property type="component" value="Unassembled WGS sequence"/>
</dbReference>
<dbReference type="AlphaFoldDB" id="A0A9K3NJE5"/>
<proteinExistence type="predicted"/>
<name>A0A9K3NJE5_HELAN</name>
<evidence type="ECO:0000313" key="1">
    <source>
        <dbReference type="EMBL" id="KAF5802414.1"/>
    </source>
</evidence>
<comment type="caution">
    <text evidence="1">The sequence shown here is derived from an EMBL/GenBank/DDBJ whole genome shotgun (WGS) entry which is preliminary data.</text>
</comment>
<organism evidence="1 2">
    <name type="scientific">Helianthus annuus</name>
    <name type="common">Common sunflower</name>
    <dbReference type="NCBI Taxonomy" id="4232"/>
    <lineage>
        <taxon>Eukaryota</taxon>
        <taxon>Viridiplantae</taxon>
        <taxon>Streptophyta</taxon>
        <taxon>Embryophyta</taxon>
        <taxon>Tracheophyta</taxon>
        <taxon>Spermatophyta</taxon>
        <taxon>Magnoliopsida</taxon>
        <taxon>eudicotyledons</taxon>
        <taxon>Gunneridae</taxon>
        <taxon>Pentapetalae</taxon>
        <taxon>asterids</taxon>
        <taxon>campanulids</taxon>
        <taxon>Asterales</taxon>
        <taxon>Asteraceae</taxon>
        <taxon>Asteroideae</taxon>
        <taxon>Heliantheae alliance</taxon>
        <taxon>Heliantheae</taxon>
        <taxon>Helianthus</taxon>
    </lineage>
</organism>
<reference evidence="1" key="1">
    <citation type="journal article" date="2017" name="Nature">
        <title>The sunflower genome provides insights into oil metabolism, flowering and Asterid evolution.</title>
        <authorList>
            <person name="Badouin H."/>
            <person name="Gouzy J."/>
            <person name="Grassa C.J."/>
            <person name="Murat F."/>
            <person name="Staton S.E."/>
            <person name="Cottret L."/>
            <person name="Lelandais-Briere C."/>
            <person name="Owens G.L."/>
            <person name="Carrere S."/>
            <person name="Mayjonade B."/>
            <person name="Legrand L."/>
            <person name="Gill N."/>
            <person name="Kane N.C."/>
            <person name="Bowers J.E."/>
            <person name="Hubner S."/>
            <person name="Bellec A."/>
            <person name="Berard A."/>
            <person name="Berges H."/>
            <person name="Blanchet N."/>
            <person name="Boniface M.C."/>
            <person name="Brunel D."/>
            <person name="Catrice O."/>
            <person name="Chaidir N."/>
            <person name="Claudel C."/>
            <person name="Donnadieu C."/>
            <person name="Faraut T."/>
            <person name="Fievet G."/>
            <person name="Helmstetter N."/>
            <person name="King M."/>
            <person name="Knapp S.J."/>
            <person name="Lai Z."/>
            <person name="Le Paslier M.C."/>
            <person name="Lippi Y."/>
            <person name="Lorenzon L."/>
            <person name="Mandel J.R."/>
            <person name="Marage G."/>
            <person name="Marchand G."/>
            <person name="Marquand E."/>
            <person name="Bret-Mestries E."/>
            <person name="Morien E."/>
            <person name="Nambeesan S."/>
            <person name="Nguyen T."/>
            <person name="Pegot-Espagnet P."/>
            <person name="Pouilly N."/>
            <person name="Raftis F."/>
            <person name="Sallet E."/>
            <person name="Schiex T."/>
            <person name="Thomas J."/>
            <person name="Vandecasteele C."/>
            <person name="Vares D."/>
            <person name="Vear F."/>
            <person name="Vautrin S."/>
            <person name="Crespi M."/>
            <person name="Mangin B."/>
            <person name="Burke J.M."/>
            <person name="Salse J."/>
            <person name="Munos S."/>
            <person name="Vincourt P."/>
            <person name="Rieseberg L.H."/>
            <person name="Langlade N.B."/>
        </authorList>
    </citation>
    <scope>NUCLEOTIDE SEQUENCE</scope>
    <source>
        <tissue evidence="1">Leaves</tissue>
    </source>
</reference>
<keyword evidence="2" id="KW-1185">Reference proteome</keyword>
<evidence type="ECO:0000313" key="2">
    <source>
        <dbReference type="Proteomes" id="UP000215914"/>
    </source>
</evidence>
<sequence>MLSKFTPSVQIPSPDDNSTLERVYYSSARSLSSHTPTVSFFHSQRTNANKHDQDTVQEPLLDGHVSRQSPPASETKTMLCVVFTATIFLCICNLQLERNSYLNLDSVKSHNGAVMHVGRRLLQVRNRFCILTILDRREWGSSPSSPPPCSGAGPGP</sequence>
<dbReference type="EMBL" id="MNCJ02000321">
    <property type="protein sequence ID" value="KAF5802414.1"/>
    <property type="molecule type" value="Genomic_DNA"/>
</dbReference>
<reference evidence="1" key="2">
    <citation type="submission" date="2020-06" db="EMBL/GenBank/DDBJ databases">
        <title>Helianthus annuus Genome sequencing and assembly Release 2.</title>
        <authorList>
            <person name="Gouzy J."/>
            <person name="Langlade N."/>
            <person name="Munos S."/>
        </authorList>
    </citation>
    <scope>NUCLEOTIDE SEQUENCE</scope>
    <source>
        <tissue evidence="1">Leaves</tissue>
    </source>
</reference>